<accession>A0A2M7FYR6</accession>
<dbReference type="AlphaFoldDB" id="A0A2M7FYR6"/>
<dbReference type="GO" id="GO:0005886">
    <property type="term" value="C:plasma membrane"/>
    <property type="evidence" value="ECO:0007669"/>
    <property type="project" value="InterPro"/>
</dbReference>
<dbReference type="EMBL" id="PFFQ01000059">
    <property type="protein sequence ID" value="PIW14520.1"/>
    <property type="molecule type" value="Genomic_DNA"/>
</dbReference>
<feature type="transmembrane region" description="Helical" evidence="2">
    <location>
        <begin position="78"/>
        <end position="95"/>
    </location>
</feature>
<dbReference type="GO" id="GO:0015225">
    <property type="term" value="F:biotin transmembrane transporter activity"/>
    <property type="evidence" value="ECO:0007669"/>
    <property type="project" value="InterPro"/>
</dbReference>
<feature type="transmembrane region" description="Helical" evidence="2">
    <location>
        <begin position="7"/>
        <end position="28"/>
    </location>
</feature>
<evidence type="ECO:0000256" key="2">
    <source>
        <dbReference type="SAM" id="Phobius"/>
    </source>
</evidence>
<feature type="transmembrane region" description="Helical" evidence="2">
    <location>
        <begin position="137"/>
        <end position="157"/>
    </location>
</feature>
<name>A0A2M7FYR6_9BACT</name>
<dbReference type="InterPro" id="IPR003784">
    <property type="entry name" value="BioY"/>
</dbReference>
<feature type="transmembrane region" description="Helical" evidence="2">
    <location>
        <begin position="177"/>
        <end position="194"/>
    </location>
</feature>
<evidence type="ECO:0000256" key="1">
    <source>
        <dbReference type="ARBA" id="ARBA00010692"/>
    </source>
</evidence>
<dbReference type="Proteomes" id="UP000231019">
    <property type="component" value="Unassembled WGS sequence"/>
</dbReference>
<organism evidence="3 4">
    <name type="scientific">bacterium (Candidatus Blackallbacteria) CG17_big_fil_post_rev_8_21_14_2_50_48_46</name>
    <dbReference type="NCBI Taxonomy" id="2014261"/>
    <lineage>
        <taxon>Bacteria</taxon>
        <taxon>Candidatus Blackallbacteria</taxon>
    </lineage>
</organism>
<keyword evidence="2" id="KW-0472">Membrane</keyword>
<evidence type="ECO:0000313" key="4">
    <source>
        <dbReference type="Proteomes" id="UP000231019"/>
    </source>
</evidence>
<dbReference type="Gene3D" id="1.10.1760.20">
    <property type="match status" value="1"/>
</dbReference>
<protein>
    <recommendedName>
        <fullName evidence="5">Biotin transporter</fullName>
    </recommendedName>
</protein>
<comment type="caution">
    <text evidence="3">The sequence shown here is derived from an EMBL/GenBank/DDBJ whole genome shotgun (WGS) entry which is preliminary data.</text>
</comment>
<sequence>MLRVLVRFLGVALFITLLIMATFVHLRMPYFSLVPPQLPDAEPWFNTSWLYVGSYTSNLQLMVVMACVLILSTPLATFTLLVYLLLGLTGLPIYYQGGGIAYLSQPTTGYLISLLPSAWFCALLLRRHPRRQPLPGPYLLAAVLTLVMIQVMGGIYASVYFQMVPVQFLASYTLPQLPWQITVLSLLALIIFEWNKRIYRVKRLEQKAKKNPPANSAPMARRRLQIRRA</sequence>
<keyword evidence="2" id="KW-1133">Transmembrane helix</keyword>
<evidence type="ECO:0000313" key="3">
    <source>
        <dbReference type="EMBL" id="PIW14520.1"/>
    </source>
</evidence>
<reference evidence="3 4" key="1">
    <citation type="submission" date="2017-09" db="EMBL/GenBank/DDBJ databases">
        <title>Depth-based differentiation of microbial function through sediment-hosted aquifers and enrichment of novel symbionts in the deep terrestrial subsurface.</title>
        <authorList>
            <person name="Probst A.J."/>
            <person name="Ladd B."/>
            <person name="Jarett J.K."/>
            <person name="Geller-Mcgrath D.E."/>
            <person name="Sieber C.M."/>
            <person name="Emerson J.B."/>
            <person name="Anantharaman K."/>
            <person name="Thomas B.C."/>
            <person name="Malmstrom R."/>
            <person name="Stieglmeier M."/>
            <person name="Klingl A."/>
            <person name="Woyke T."/>
            <person name="Ryan C.M."/>
            <person name="Banfield J.F."/>
        </authorList>
    </citation>
    <scope>NUCLEOTIDE SEQUENCE [LARGE SCALE GENOMIC DNA]</scope>
    <source>
        <strain evidence="3">CG17_big_fil_post_rev_8_21_14_2_50_48_46</strain>
    </source>
</reference>
<gene>
    <name evidence="3" type="ORF">COW36_20995</name>
</gene>
<dbReference type="PANTHER" id="PTHR34295">
    <property type="entry name" value="BIOTIN TRANSPORTER BIOY"/>
    <property type="match status" value="1"/>
</dbReference>
<comment type="similarity">
    <text evidence="1">Belongs to the BioY family.</text>
</comment>
<proteinExistence type="inferred from homology"/>
<dbReference type="Pfam" id="PF02632">
    <property type="entry name" value="BioY"/>
    <property type="match status" value="1"/>
</dbReference>
<evidence type="ECO:0008006" key="5">
    <source>
        <dbReference type="Google" id="ProtNLM"/>
    </source>
</evidence>
<keyword evidence="2" id="KW-0812">Transmembrane</keyword>
<feature type="transmembrane region" description="Helical" evidence="2">
    <location>
        <begin position="48"/>
        <end position="71"/>
    </location>
</feature>
<feature type="transmembrane region" description="Helical" evidence="2">
    <location>
        <begin position="107"/>
        <end position="125"/>
    </location>
</feature>
<dbReference type="PANTHER" id="PTHR34295:SF1">
    <property type="entry name" value="BIOTIN TRANSPORTER BIOY"/>
    <property type="match status" value="1"/>
</dbReference>